<protein>
    <submittedName>
        <fullName evidence="5">Guanylate cyclase domain-containing protein</fullName>
    </submittedName>
</protein>
<dbReference type="Proteomes" id="UP000095283">
    <property type="component" value="Unplaced"/>
</dbReference>
<keyword evidence="3" id="KW-0472">Membrane</keyword>
<dbReference type="PANTHER" id="PTHR11686">
    <property type="entry name" value="GAMMA GLUTAMYL TRANSPEPTIDASE"/>
    <property type="match status" value="1"/>
</dbReference>
<name>A0A1I7XJ03_HETBA</name>
<feature type="transmembrane region" description="Helical" evidence="3">
    <location>
        <begin position="16"/>
        <end position="39"/>
    </location>
</feature>
<dbReference type="InterPro" id="IPR000101">
    <property type="entry name" value="GGT_peptidase"/>
</dbReference>
<dbReference type="WBParaSite" id="Hba_17291">
    <property type="protein sequence ID" value="Hba_17291"/>
    <property type="gene ID" value="Hba_17291"/>
</dbReference>
<reference evidence="5" key="1">
    <citation type="submission" date="2016-11" db="UniProtKB">
        <authorList>
            <consortium name="WormBaseParasite"/>
        </authorList>
    </citation>
    <scope>IDENTIFICATION</scope>
</reference>
<keyword evidence="4" id="KW-1185">Reference proteome</keyword>
<dbReference type="AlphaFoldDB" id="A0A1I7XJ03"/>
<dbReference type="GO" id="GO:0006751">
    <property type="term" value="P:glutathione catabolic process"/>
    <property type="evidence" value="ECO:0007669"/>
    <property type="project" value="InterPro"/>
</dbReference>
<dbReference type="PRINTS" id="PR01210">
    <property type="entry name" value="GGTRANSPTASE"/>
</dbReference>
<evidence type="ECO:0000256" key="3">
    <source>
        <dbReference type="SAM" id="Phobius"/>
    </source>
</evidence>
<feature type="transmembrane region" description="Helical" evidence="3">
    <location>
        <begin position="582"/>
        <end position="611"/>
    </location>
</feature>
<dbReference type="GO" id="GO:0005886">
    <property type="term" value="C:plasma membrane"/>
    <property type="evidence" value="ECO:0007669"/>
    <property type="project" value="TreeGrafter"/>
</dbReference>
<feature type="binding site" evidence="1">
    <location>
        <begin position="432"/>
        <end position="434"/>
    </location>
    <ligand>
        <name>L-glutamate</name>
        <dbReference type="ChEBI" id="CHEBI:29985"/>
    </ligand>
</feature>
<dbReference type="Gene3D" id="3.60.20.40">
    <property type="match status" value="1"/>
</dbReference>
<dbReference type="InterPro" id="IPR043137">
    <property type="entry name" value="GGT_ssub_C"/>
</dbReference>
<feature type="binding site" evidence="1">
    <location>
        <position position="185"/>
    </location>
    <ligand>
        <name>L-glutamate</name>
        <dbReference type="ChEBI" id="CHEBI:29985"/>
    </ligand>
</feature>
<feature type="region of interest" description="Disordered" evidence="2">
    <location>
        <begin position="656"/>
        <end position="696"/>
    </location>
</feature>
<accession>A0A1I7XJ03</accession>
<evidence type="ECO:0000256" key="1">
    <source>
        <dbReference type="PIRSR" id="PIRSR600101-2"/>
    </source>
</evidence>
<dbReference type="PANTHER" id="PTHR11686:SF46">
    <property type="entry name" value="GAMMA-GLUTAMYLTRANSPEPTIDASE 1"/>
    <property type="match status" value="1"/>
</dbReference>
<organism evidence="4 5">
    <name type="scientific">Heterorhabditis bacteriophora</name>
    <name type="common">Entomopathogenic nematode worm</name>
    <dbReference type="NCBI Taxonomy" id="37862"/>
    <lineage>
        <taxon>Eukaryota</taxon>
        <taxon>Metazoa</taxon>
        <taxon>Ecdysozoa</taxon>
        <taxon>Nematoda</taxon>
        <taxon>Chromadorea</taxon>
        <taxon>Rhabditida</taxon>
        <taxon>Rhabditina</taxon>
        <taxon>Rhabditomorpha</taxon>
        <taxon>Strongyloidea</taxon>
        <taxon>Heterorhabditidae</taxon>
        <taxon>Heterorhabditis</taxon>
    </lineage>
</organism>
<evidence type="ECO:0000313" key="5">
    <source>
        <dbReference type="WBParaSite" id="Hba_17291"/>
    </source>
</evidence>
<evidence type="ECO:0000256" key="2">
    <source>
        <dbReference type="SAM" id="MobiDB-lite"/>
    </source>
</evidence>
<evidence type="ECO:0000313" key="4">
    <source>
        <dbReference type="Proteomes" id="UP000095283"/>
    </source>
</evidence>
<dbReference type="GO" id="GO:0036374">
    <property type="term" value="F:glutathione hydrolase activity"/>
    <property type="evidence" value="ECO:0007669"/>
    <property type="project" value="InterPro"/>
</dbReference>
<dbReference type="SUPFAM" id="SSF56235">
    <property type="entry name" value="N-terminal nucleophile aminohydrolases (Ntn hydrolases)"/>
    <property type="match status" value="1"/>
</dbReference>
<dbReference type="Pfam" id="PF01019">
    <property type="entry name" value="G_glu_transpept"/>
    <property type="match status" value="2"/>
</dbReference>
<dbReference type="InterPro" id="IPR029055">
    <property type="entry name" value="Ntn_hydrolases_N"/>
</dbReference>
<feature type="compositionally biased region" description="Polar residues" evidence="2">
    <location>
        <begin position="661"/>
        <end position="671"/>
    </location>
</feature>
<keyword evidence="3" id="KW-0812">Transmembrane</keyword>
<keyword evidence="3" id="KW-1133">Transmembrane helix</keyword>
<sequence>MYSSTRDIRELRRKGLPWLTAASFLIIAALTGTLLYMLIIRDMFNSFYKGTNIKMNEQSAPFLMKAENTSLDVVNPPIIKAEKTITPQHNEKPVIYIYFDIFNECPTYPKSSKRQFRQAAVNSGEELCSEIGRNVLIRRGNAVDAAVATEVCMGALHPHTTGLGGGLIIIVDDKKSERTITINARETIPQIVKENIYNNKINLALAKSGFPLSKSLVQAIHLQSDEITAEKSMSFMYNTSSVEGQIVYNSQLAECLRRLATSNEPAHLFYRGEIADDIVHEMKAGGGLITKADLIRYEAKREEALVAPLSDEMTIKGPLPPSAFVIIPMIVGIMMKRANISSHNLGDLNYYTEMIKAQRISLNIFAEMNTDFVLDSHYMMNISSRDYLHDISELFTESKTQEESYQWIPRDTVSSHINVVDHYGMTVSLSSSINDRFGAMIRSEKYGFIWNNQMKQFNSYDHQKIEDNESNTKLERNEFRTVMSPMLIFNNSNEDISSSIDCPRLFSYSEGAQFERGVRVVKCLNSNGDSFDCAFACCPSFEGADQGHYCCGLEEKTLIERGVHESRPERFIAYGSTFQIDYTMLVIGLIVSIVLSILCSFFCCLLCNGCWLHRRRNPQMYESVNESGWYPICCGFGIPMGTVVFSTHPPHYRDESEMYHGSSTSSLPSSKQRVRFNPDGTPRGVLKNGQDAQFRD</sequence>
<proteinExistence type="predicted"/>